<organism evidence="3">
    <name type="scientific">Lyngbya confervoides BDU141951</name>
    <dbReference type="NCBI Taxonomy" id="1574623"/>
    <lineage>
        <taxon>Bacteria</taxon>
        <taxon>Bacillati</taxon>
        <taxon>Cyanobacteriota</taxon>
        <taxon>Cyanophyceae</taxon>
        <taxon>Oscillatoriophycideae</taxon>
        <taxon>Oscillatoriales</taxon>
        <taxon>Microcoleaceae</taxon>
        <taxon>Lyngbya</taxon>
    </lineage>
</organism>
<dbReference type="Gene3D" id="2.40.128.20">
    <property type="match status" value="2"/>
</dbReference>
<dbReference type="InterPro" id="IPR012674">
    <property type="entry name" value="Calycin"/>
</dbReference>
<evidence type="ECO:0000313" key="3">
    <source>
        <dbReference type="EMBL" id="NEV68455.1"/>
    </source>
</evidence>
<dbReference type="InterPro" id="IPR048378">
    <property type="entry name" value="BFA1-like_C"/>
</dbReference>
<reference evidence="3" key="2">
    <citation type="journal article" date="2015" name="Genome Announc.">
        <title>Draft Genome Sequence of Filamentous Marine Cyanobacterium Lyngbya confervoides Strain BDU141951.</title>
        <authorList>
            <person name="Chandrababunaidu M.M."/>
            <person name="Sen D."/>
            <person name="Tripathy S."/>
        </authorList>
    </citation>
    <scope>NUCLEOTIDE SEQUENCE</scope>
    <source>
        <strain evidence="3">BDU141951</strain>
    </source>
</reference>
<dbReference type="PANTHER" id="PTHR33404">
    <property type="entry name" value="CELL DIVISION TOPOLOGICAL SPECIFICITY FACTOR HOMOLOG, CHLOROPLASTIC"/>
    <property type="match status" value="1"/>
</dbReference>
<dbReference type="InterPro" id="IPR022017">
    <property type="entry name" value="BFA1-like_DUF3598"/>
</dbReference>
<feature type="domain" description="DUF3598" evidence="1">
    <location>
        <begin position="1"/>
        <end position="133"/>
    </location>
</feature>
<proteinExistence type="predicted"/>
<dbReference type="SUPFAM" id="SSF50814">
    <property type="entry name" value="Lipocalins"/>
    <property type="match status" value="2"/>
</dbReference>
<name>A0A0C1YHK4_9CYAN</name>
<accession>A0A0C1YHK4</accession>
<dbReference type="Pfam" id="PF21053">
    <property type="entry name" value="BFA1_C"/>
    <property type="match status" value="1"/>
</dbReference>
<evidence type="ECO:0000259" key="1">
    <source>
        <dbReference type="Pfam" id="PF12204"/>
    </source>
</evidence>
<dbReference type="Pfam" id="PF12204">
    <property type="entry name" value="DUF3598_N"/>
    <property type="match status" value="1"/>
</dbReference>
<dbReference type="AlphaFoldDB" id="A0A0C1YHK4"/>
<dbReference type="EMBL" id="JTHE02000003">
    <property type="protein sequence ID" value="NEV68455.1"/>
    <property type="molecule type" value="Genomic_DNA"/>
</dbReference>
<gene>
    <name evidence="3" type="ORF">QQ91_015175</name>
</gene>
<dbReference type="GO" id="GO:0000918">
    <property type="term" value="P:division septum site selection"/>
    <property type="evidence" value="ECO:0007669"/>
    <property type="project" value="TreeGrafter"/>
</dbReference>
<sequence length="274" mass="30315">MASQWQRLLKNTGRWVGSFTQVSPTGEVLADTPTVVELQPLDHDNLMRQTITKQPPGEPPQETVLQYRTLAKSVLFLDNGAFSQGSMQWGPFSEFGVELGLIAANHRLRLVQLFDKNRDLHQLTLIREHLDGTAPSTRSPLRVEELVGTWVGEATTVYPDLRPDDTYATRLAIAHHSGTVEQTLQFGDGGPSIQSQGVVSGDRLLFTTGSQPVQVLLLPDGASSTCPTAITPRQPLFLEVGWLISPTHRQRLIRQYSVQGTWVSLTLVDETKVD</sequence>
<dbReference type="PANTHER" id="PTHR33404:SF1">
    <property type="entry name" value="SLL0497 PROTEIN"/>
    <property type="match status" value="1"/>
</dbReference>
<reference evidence="3" key="3">
    <citation type="submission" date="2020-02" db="EMBL/GenBank/DDBJ databases">
        <authorList>
            <person name="Sarangi A.N."/>
            <person name="Ghosh S."/>
            <person name="Mukherjee M."/>
            <person name="Tripathy S."/>
        </authorList>
    </citation>
    <scope>NUCLEOTIDE SEQUENCE</scope>
    <source>
        <strain evidence="3">BDU141951</strain>
    </source>
</reference>
<dbReference type="GO" id="GO:0005886">
    <property type="term" value="C:plasma membrane"/>
    <property type="evidence" value="ECO:0007669"/>
    <property type="project" value="TreeGrafter"/>
</dbReference>
<comment type="caution">
    <text evidence="3">The sequence shown here is derived from an EMBL/GenBank/DDBJ whole genome shotgun (WGS) entry which is preliminary data.</text>
</comment>
<feature type="domain" description="Biogenesis factor required for ATP synthase 1-like C-terminal" evidence="2">
    <location>
        <begin position="138"/>
        <end position="273"/>
    </location>
</feature>
<evidence type="ECO:0000259" key="2">
    <source>
        <dbReference type="Pfam" id="PF21053"/>
    </source>
</evidence>
<reference evidence="3" key="1">
    <citation type="submission" date="2014-11" db="EMBL/GenBank/DDBJ databases">
        <authorList>
            <person name="Malar M.C."/>
            <person name="Sen D."/>
            <person name="Tripathy S."/>
        </authorList>
    </citation>
    <scope>NUCLEOTIDE SEQUENCE</scope>
    <source>
        <strain evidence="3">BDU141951</strain>
    </source>
</reference>
<protein>
    <submittedName>
        <fullName evidence="3">DUF3598 family protein</fullName>
    </submittedName>
</protein>